<dbReference type="EMBL" id="JABTTQ020002570">
    <property type="protein sequence ID" value="KAK6123351.1"/>
    <property type="molecule type" value="Genomic_DNA"/>
</dbReference>
<organism evidence="4 5">
    <name type="scientific">Rehmannia glutinosa</name>
    <name type="common">Chinese foxglove</name>
    <dbReference type="NCBI Taxonomy" id="99300"/>
    <lineage>
        <taxon>Eukaryota</taxon>
        <taxon>Viridiplantae</taxon>
        <taxon>Streptophyta</taxon>
        <taxon>Embryophyta</taxon>
        <taxon>Tracheophyta</taxon>
        <taxon>Spermatophyta</taxon>
        <taxon>Magnoliopsida</taxon>
        <taxon>eudicotyledons</taxon>
        <taxon>Gunneridae</taxon>
        <taxon>Pentapetalae</taxon>
        <taxon>asterids</taxon>
        <taxon>lamiids</taxon>
        <taxon>Lamiales</taxon>
        <taxon>Orobanchaceae</taxon>
        <taxon>Rehmannieae</taxon>
        <taxon>Rehmannia</taxon>
    </lineage>
</organism>
<comment type="caution">
    <text evidence="4">The sequence shown here is derived from an EMBL/GenBank/DDBJ whole genome shotgun (WGS) entry which is preliminary data.</text>
</comment>
<reference evidence="4 5" key="1">
    <citation type="journal article" date="2021" name="Comput. Struct. Biotechnol. J.">
        <title>De novo genome assembly of the potent medicinal plant Rehmannia glutinosa using nanopore technology.</title>
        <authorList>
            <person name="Ma L."/>
            <person name="Dong C."/>
            <person name="Song C."/>
            <person name="Wang X."/>
            <person name="Zheng X."/>
            <person name="Niu Y."/>
            <person name="Chen S."/>
            <person name="Feng W."/>
        </authorList>
    </citation>
    <scope>NUCLEOTIDE SEQUENCE [LARGE SCALE GENOMIC DNA]</scope>
    <source>
        <strain evidence="4">DH-2019</strain>
    </source>
</reference>
<gene>
    <name evidence="4" type="ORF">DH2020_042911</name>
</gene>
<evidence type="ECO:0000313" key="5">
    <source>
        <dbReference type="Proteomes" id="UP001318860"/>
    </source>
</evidence>
<evidence type="ECO:0000256" key="1">
    <source>
        <dbReference type="SAM" id="MobiDB-lite"/>
    </source>
</evidence>
<dbReference type="Proteomes" id="UP001318860">
    <property type="component" value="Unassembled WGS sequence"/>
</dbReference>
<keyword evidence="5" id="KW-1185">Reference proteome</keyword>
<dbReference type="SUPFAM" id="SSF56219">
    <property type="entry name" value="DNase I-like"/>
    <property type="match status" value="1"/>
</dbReference>
<proteinExistence type="predicted"/>
<name>A0ABR0ULL9_REHGL</name>
<feature type="domain" description="DUF4283" evidence="3">
    <location>
        <begin position="35"/>
        <end position="106"/>
    </location>
</feature>
<dbReference type="InterPro" id="IPR036691">
    <property type="entry name" value="Endo/exonu/phosph_ase_sf"/>
</dbReference>
<evidence type="ECO:0008006" key="6">
    <source>
        <dbReference type="Google" id="ProtNLM"/>
    </source>
</evidence>
<evidence type="ECO:0000259" key="3">
    <source>
        <dbReference type="Pfam" id="PF14111"/>
    </source>
</evidence>
<feature type="domain" description="Endonuclease/exonuclease/phosphatase" evidence="2">
    <location>
        <begin position="228"/>
        <end position="393"/>
    </location>
</feature>
<feature type="region of interest" description="Disordered" evidence="1">
    <location>
        <begin position="1068"/>
        <end position="1088"/>
    </location>
</feature>
<dbReference type="Pfam" id="PF14111">
    <property type="entry name" value="DUF4283"/>
    <property type="match status" value="1"/>
</dbReference>
<dbReference type="PANTHER" id="PTHR33116:SF86">
    <property type="entry name" value="REVERSE TRANSCRIPTASE DOMAIN-CONTAINING PROTEIN"/>
    <property type="match status" value="1"/>
</dbReference>
<protein>
    <recommendedName>
        <fullName evidence="6">Reverse transcriptase domain-containing protein</fullName>
    </recommendedName>
</protein>
<dbReference type="Gene3D" id="3.60.10.10">
    <property type="entry name" value="Endonuclease/exonuclease/phosphatase"/>
    <property type="match status" value="1"/>
</dbReference>
<dbReference type="InterPro" id="IPR025558">
    <property type="entry name" value="DUF4283"/>
</dbReference>
<dbReference type="InterPro" id="IPR005135">
    <property type="entry name" value="Endo/exonuclease/phosphatase"/>
</dbReference>
<evidence type="ECO:0000313" key="4">
    <source>
        <dbReference type="EMBL" id="KAK6123351.1"/>
    </source>
</evidence>
<dbReference type="Pfam" id="PF03372">
    <property type="entry name" value="Exo_endo_phos"/>
    <property type="match status" value="1"/>
</dbReference>
<accession>A0ABR0ULL9</accession>
<dbReference type="PANTHER" id="PTHR33116">
    <property type="entry name" value="REVERSE TRANSCRIPTASE ZINC-BINDING DOMAIN-CONTAINING PROTEIN-RELATED-RELATED"/>
    <property type="match status" value="1"/>
</dbReference>
<sequence length="1088" mass="123922">MEESLDSLYARLSLADDEKASINGNSAHCDSLDKSHSLVGRILAPRIISFEHISSLFKKLWNPKGSLSCKPLHDNTVLFSFGDPVDKKKVQLGAPWLLDNYLMPLEEAKSDMVISNFEFKKSPFWIQLHNIPLGLMTTQFASIAGNSIGQFIDVDCDASGSAIGKFLRIRVEMDISKPLRRILQVDYQSHKITVVLKYERLPDFCFFCGKIDYIIDKIKNDLGFHGFAVDPIGRSGGLALLWRKNLQVSLRVFSHHFIDADFLFMNSSIRIMGVYGEPNVSLRRRFWSQFNRIYFSPHLPWLCFGDFNEVLAQSEFQGTGLRAEWQIQAFREAISQCSLMDMGFKGDPFTWHRLSVHSYTQRARLDRCFHNGHFENIFPRKLVSHIPTISSDHQALLIQAHDLSTPTHFPGRKKPFRFEACWVKRKECEEVIKTHWNSSLESAQDMILNCSIGLLNWSKSSVGNIVEKIKDVKAQIFSLRKKNITAESNVQLHELTALHDHLLEQENLIWKQRAKQHWYKEGDRNSTFFHSFASQRRETNHISALKNSQGQLLSDNASIERIITDYFNNIFSSTTSFPTDLQEALRRVKPRVTATMNNHLTLPFKDDEVVKALKEMHPFKSPGPDANRLRIFLPSIISESQSAFIPGRLISDNILIAYETHHYMKTRTTGTSSLMSIKLDMSKAFDRDLQLCNKTQGISISKGPGISHLFFADDTLLFLRATIDEARHLKFAIQLYERVSGQQVNFEKSGVLFSPNTEQHLMDANLSILGMKWVVSHGKYLGLPSVIGKSKKEAIPTFAMSCFKIPDYILDDIQSLAASYWWGSSEDKKKLHWHSWDKLSVSKNRGGIGFRNLRAFNMAMLSKQAWRILTNPSSLLSRVFKSKYFPNCNFLQASIGSRPSWSWRSILESRKLINLGAKKLIRSGSSTNIWSDPWLPQAAGFYIRSKPNRIPQNSNVSMLIDAPTSSWKDELIHTIFPPWRLMRFCLSDSRSILRTIFGAGTLPKMGNTRSARPITHILNRHYPLARILTRSPGSGLTLHGKTFGTSTFPRALNIFYGAAAKPRSPLQKTWRAMESPPPSPATADLLGR</sequence>
<evidence type="ECO:0000259" key="2">
    <source>
        <dbReference type="Pfam" id="PF03372"/>
    </source>
</evidence>